<keyword evidence="3 8" id="KW-0540">Nuclease</keyword>
<evidence type="ECO:0000256" key="3">
    <source>
        <dbReference type="ARBA" id="ARBA00022722"/>
    </source>
</evidence>
<dbReference type="PANTHER" id="PTHR14742:SF0">
    <property type="entry name" value="RIBONUCLEASE P PROTEIN SUBUNIT P21"/>
    <property type="match status" value="1"/>
</dbReference>
<evidence type="ECO:0000256" key="5">
    <source>
        <dbReference type="ARBA" id="ARBA00022759"/>
    </source>
</evidence>
<comment type="subcellular location">
    <subcellularLocation>
        <location evidence="8">Cytoplasm</location>
    </subcellularLocation>
</comment>
<gene>
    <name evidence="8" type="primary">rnp4</name>
    <name evidence="9" type="ORF">EYM_03915</name>
</gene>
<evidence type="ECO:0000313" key="9">
    <source>
        <dbReference type="EMBL" id="ALU11705.1"/>
    </source>
</evidence>
<feature type="binding site" evidence="8">
    <location>
        <position position="63"/>
    </location>
    <ligand>
        <name>Zn(2+)</name>
        <dbReference type="ChEBI" id="CHEBI:29105"/>
    </ligand>
</feature>
<feature type="binding site" evidence="8">
    <location>
        <position position="66"/>
    </location>
    <ligand>
        <name>Zn(2+)</name>
        <dbReference type="ChEBI" id="CHEBI:29105"/>
    </ligand>
</feature>
<dbReference type="GO" id="GO:0005737">
    <property type="term" value="C:cytoplasm"/>
    <property type="evidence" value="ECO:0007669"/>
    <property type="project" value="UniProtKB-SubCell"/>
</dbReference>
<dbReference type="HAMAP" id="MF_00757">
    <property type="entry name" value="RNase_P_4"/>
    <property type="match status" value="1"/>
</dbReference>
<name>A0A0U3F7V0_9CREN</name>
<dbReference type="EC" id="3.1.26.5" evidence="8"/>
<evidence type="ECO:0000256" key="8">
    <source>
        <dbReference type="HAMAP-Rule" id="MF_00757"/>
    </source>
</evidence>
<dbReference type="GO" id="GO:0001682">
    <property type="term" value="P:tRNA 5'-leader removal"/>
    <property type="evidence" value="ECO:0007669"/>
    <property type="project" value="UniProtKB-UniRule"/>
</dbReference>
<evidence type="ECO:0000256" key="4">
    <source>
        <dbReference type="ARBA" id="ARBA00022723"/>
    </source>
</evidence>
<dbReference type="EMBL" id="CP006867">
    <property type="protein sequence ID" value="ALU11705.1"/>
    <property type="molecule type" value="Genomic_DNA"/>
</dbReference>
<evidence type="ECO:0000256" key="7">
    <source>
        <dbReference type="ARBA" id="ARBA00022833"/>
    </source>
</evidence>
<dbReference type="Pfam" id="PF04032">
    <property type="entry name" value="Rpr2"/>
    <property type="match status" value="1"/>
</dbReference>
<comment type="function">
    <text evidence="8">Part of ribonuclease P, a protein complex that generates mature tRNA molecules by cleaving their 5'-ends.</text>
</comment>
<dbReference type="KEGG" id="iis:EYM_03915"/>
<comment type="similarity">
    <text evidence="8">Belongs to the eukaryotic/archaeal RNase P protein component 4 family.</text>
</comment>
<keyword evidence="4 8" id="KW-0479">Metal-binding</keyword>
<comment type="catalytic activity">
    <reaction evidence="8">
        <text>Endonucleolytic cleavage of RNA, removing 5'-extranucleotides from tRNA precursor.</text>
        <dbReference type="EC" id="3.1.26.5"/>
    </reaction>
</comment>
<keyword evidence="7 8" id="KW-0862">Zinc</keyword>
<keyword evidence="2 8" id="KW-0819">tRNA processing</keyword>
<keyword evidence="1 8" id="KW-0963">Cytoplasm</keyword>
<sequence length="114" mass="13212">MKKDSRKLQRQVAREAFFELIEISRKEVRSGNWERASQLGELAFKVARKGKVRVPIETKRAFCRRCHIPLIPGITARIRLRRKGRLTIVLSCLNCGYVRRYPVTEVESKGSPSE</sequence>
<dbReference type="Proteomes" id="UP000060778">
    <property type="component" value="Chromosome"/>
</dbReference>
<dbReference type="AlphaFoldDB" id="A0A0U3F7V0"/>
<dbReference type="GeneID" id="30680177"/>
<accession>A0A0U3F7V0</accession>
<dbReference type="PIRSF" id="PIRSF004878">
    <property type="entry name" value="RNase_P_4"/>
    <property type="match status" value="1"/>
</dbReference>
<evidence type="ECO:0000256" key="2">
    <source>
        <dbReference type="ARBA" id="ARBA00022694"/>
    </source>
</evidence>
<dbReference type="PANTHER" id="PTHR14742">
    <property type="entry name" value="RIBONUCLEASE P SUBUNIT P21"/>
    <property type="match status" value="1"/>
</dbReference>
<dbReference type="RefSeq" id="WP_075049749.1">
    <property type="nucleotide sequence ID" value="NZ_CP006867.1"/>
</dbReference>
<dbReference type="InterPro" id="IPR016432">
    <property type="entry name" value="RNP4"/>
</dbReference>
<dbReference type="STRING" id="940295.EYM_03915"/>
<dbReference type="Gene3D" id="6.20.50.20">
    <property type="match status" value="1"/>
</dbReference>
<comment type="subunit">
    <text evidence="8">Consists of a catalytic RNA component and at least 4-5 protein subunits.</text>
</comment>
<organism evidence="9 10">
    <name type="scientific">Ignicoccus islandicus DSM 13165</name>
    <dbReference type="NCBI Taxonomy" id="940295"/>
    <lineage>
        <taxon>Archaea</taxon>
        <taxon>Thermoproteota</taxon>
        <taxon>Thermoprotei</taxon>
        <taxon>Desulfurococcales</taxon>
        <taxon>Desulfurococcaceae</taxon>
        <taxon>Ignicoccus</taxon>
    </lineage>
</organism>
<evidence type="ECO:0000256" key="1">
    <source>
        <dbReference type="ARBA" id="ARBA00022490"/>
    </source>
</evidence>
<dbReference type="GO" id="GO:0030677">
    <property type="term" value="C:ribonuclease P complex"/>
    <property type="evidence" value="ECO:0007669"/>
    <property type="project" value="UniProtKB-UniRule"/>
</dbReference>
<keyword evidence="10" id="KW-1185">Reference proteome</keyword>
<feature type="binding site" evidence="8">
    <location>
        <position position="95"/>
    </location>
    <ligand>
        <name>Zn(2+)</name>
        <dbReference type="ChEBI" id="CHEBI:29105"/>
    </ligand>
</feature>
<comment type="cofactor">
    <cofactor evidence="8">
        <name>Zn(2+)</name>
        <dbReference type="ChEBI" id="CHEBI:29105"/>
    </cofactor>
    <text evidence="8">Binds 1 zinc ion per subunit.</text>
</comment>
<evidence type="ECO:0000256" key="6">
    <source>
        <dbReference type="ARBA" id="ARBA00022801"/>
    </source>
</evidence>
<feature type="binding site" evidence="8">
    <location>
        <position position="92"/>
    </location>
    <ligand>
        <name>Zn(2+)</name>
        <dbReference type="ChEBI" id="CHEBI:29105"/>
    </ligand>
</feature>
<evidence type="ECO:0000313" key="10">
    <source>
        <dbReference type="Proteomes" id="UP000060778"/>
    </source>
</evidence>
<dbReference type="Gene3D" id="1.20.5.420">
    <property type="entry name" value="Immunoglobulin FC, subunit C"/>
    <property type="match status" value="1"/>
</dbReference>
<keyword evidence="6 8" id="KW-0378">Hydrolase</keyword>
<dbReference type="InterPro" id="IPR007175">
    <property type="entry name" value="Rpr2/Snm1/Rpp21"/>
</dbReference>
<reference evidence="9 10" key="1">
    <citation type="submission" date="2013-11" db="EMBL/GenBank/DDBJ databases">
        <title>Comparative genomics of Ignicoccus.</title>
        <authorList>
            <person name="Podar M."/>
        </authorList>
    </citation>
    <scope>NUCLEOTIDE SEQUENCE [LARGE SCALE GENOMIC DNA]</scope>
    <source>
        <strain evidence="9 10">DSM 13165</strain>
    </source>
</reference>
<proteinExistence type="inferred from homology"/>
<dbReference type="GO" id="GO:0004526">
    <property type="term" value="F:ribonuclease P activity"/>
    <property type="evidence" value="ECO:0007669"/>
    <property type="project" value="UniProtKB-UniRule"/>
</dbReference>
<dbReference type="GO" id="GO:0008270">
    <property type="term" value="F:zinc ion binding"/>
    <property type="evidence" value="ECO:0007669"/>
    <property type="project" value="UniProtKB-UniRule"/>
</dbReference>
<keyword evidence="5 8" id="KW-0255">Endonuclease</keyword>
<protein>
    <recommendedName>
        <fullName evidence="8">Ribonuclease P protein component 4</fullName>
        <shortName evidence="8">RNase P component 4</shortName>
        <ecNumber evidence="8">3.1.26.5</ecNumber>
    </recommendedName>
    <alternativeName>
        <fullName evidence="8">Rpp21</fullName>
    </alternativeName>
</protein>
<dbReference type="OrthoDB" id="10058at2157"/>